<keyword evidence="1" id="KW-0732">Signal</keyword>
<sequence length="84" mass="9820">MARKQFLMILQLTYGVDLVISRDCGNLKWRVGILWNRHFRARHMPPIHNNQRSRTLHLRASCLHRLHQANLAGCLCTTKCDLIS</sequence>
<name>A0A059BML7_EUCGR</name>
<protein>
    <recommendedName>
        <fullName evidence="3">Secreted protein</fullName>
    </recommendedName>
</protein>
<proteinExistence type="predicted"/>
<feature type="signal peptide" evidence="1">
    <location>
        <begin position="1"/>
        <end position="21"/>
    </location>
</feature>
<gene>
    <name evidence="2" type="ORF">EUGRSUZ_F01194</name>
</gene>
<evidence type="ECO:0008006" key="3">
    <source>
        <dbReference type="Google" id="ProtNLM"/>
    </source>
</evidence>
<accession>A0A059BML7</accession>
<feature type="chain" id="PRO_5001568812" description="Secreted protein" evidence="1">
    <location>
        <begin position="22"/>
        <end position="84"/>
    </location>
</feature>
<dbReference type="EMBL" id="KK198758">
    <property type="protein sequence ID" value="KCW67442.1"/>
    <property type="molecule type" value="Genomic_DNA"/>
</dbReference>
<organism evidence="2">
    <name type="scientific">Eucalyptus grandis</name>
    <name type="common">Flooded gum</name>
    <dbReference type="NCBI Taxonomy" id="71139"/>
    <lineage>
        <taxon>Eukaryota</taxon>
        <taxon>Viridiplantae</taxon>
        <taxon>Streptophyta</taxon>
        <taxon>Embryophyta</taxon>
        <taxon>Tracheophyta</taxon>
        <taxon>Spermatophyta</taxon>
        <taxon>Magnoliopsida</taxon>
        <taxon>eudicotyledons</taxon>
        <taxon>Gunneridae</taxon>
        <taxon>Pentapetalae</taxon>
        <taxon>rosids</taxon>
        <taxon>malvids</taxon>
        <taxon>Myrtales</taxon>
        <taxon>Myrtaceae</taxon>
        <taxon>Myrtoideae</taxon>
        <taxon>Eucalypteae</taxon>
        <taxon>Eucalyptus</taxon>
    </lineage>
</organism>
<evidence type="ECO:0000256" key="1">
    <source>
        <dbReference type="SAM" id="SignalP"/>
    </source>
</evidence>
<dbReference type="AlphaFoldDB" id="A0A059BML7"/>
<evidence type="ECO:0000313" key="2">
    <source>
        <dbReference type="EMBL" id="KCW67442.1"/>
    </source>
</evidence>
<reference evidence="2" key="1">
    <citation type="submission" date="2013-07" db="EMBL/GenBank/DDBJ databases">
        <title>The genome of Eucalyptus grandis.</title>
        <authorList>
            <person name="Schmutz J."/>
            <person name="Hayes R."/>
            <person name="Myburg A."/>
            <person name="Tuskan G."/>
            <person name="Grattapaglia D."/>
            <person name="Rokhsar D.S."/>
        </authorList>
    </citation>
    <scope>NUCLEOTIDE SEQUENCE</scope>
    <source>
        <tissue evidence="2">Leaf extractions</tissue>
    </source>
</reference>
<dbReference type="Gramene" id="KCW67442">
    <property type="protein sequence ID" value="KCW67442"/>
    <property type="gene ID" value="EUGRSUZ_F01194"/>
</dbReference>
<dbReference type="InParanoid" id="A0A059BML7"/>